<dbReference type="OrthoDB" id="9793753at2"/>
<dbReference type="GO" id="GO:0006457">
    <property type="term" value="P:protein folding"/>
    <property type="evidence" value="ECO:0007669"/>
    <property type="project" value="InterPro"/>
</dbReference>
<sequence>MLHENTSMAQCFCSKGRIEKVIQSFPLKDRMDIALDGEIKVIREFCNALIGFQLKGQQQRVGKVYTVCEVF</sequence>
<dbReference type="Proteomes" id="UP000293550">
    <property type="component" value="Unassembled WGS sequence"/>
</dbReference>
<evidence type="ECO:0000313" key="2">
    <source>
        <dbReference type="Proteomes" id="UP000293550"/>
    </source>
</evidence>
<dbReference type="GO" id="GO:0051082">
    <property type="term" value="F:unfolded protein binding"/>
    <property type="evidence" value="ECO:0007669"/>
    <property type="project" value="InterPro"/>
</dbReference>
<dbReference type="GO" id="GO:0005737">
    <property type="term" value="C:cytoplasm"/>
    <property type="evidence" value="ECO:0007669"/>
    <property type="project" value="InterPro"/>
</dbReference>
<dbReference type="AlphaFoldDB" id="A0A4Q7DKW1"/>
<dbReference type="InterPro" id="IPR000397">
    <property type="entry name" value="Heat_shock_Hsp33"/>
</dbReference>
<reference evidence="1 2" key="1">
    <citation type="submission" date="2018-10" db="EMBL/GenBank/DDBJ databases">
        <title>An updated phylogeny of the Alphaproteobacteria reveals that the parasitic Rickettsiales and Holosporales have independent origins.</title>
        <authorList>
            <person name="Munoz-Gomez S.A."/>
            <person name="Hess S."/>
            <person name="Burger G."/>
            <person name="Lang B.F."/>
            <person name="Susko E."/>
            <person name="Slamovits C.H."/>
            <person name="Roger A.J."/>
        </authorList>
    </citation>
    <scope>NUCLEOTIDE SEQUENCE [LARGE SCALE GENOMIC DNA]</scope>
    <source>
        <strain evidence="1">HOLO01</strain>
    </source>
</reference>
<comment type="caution">
    <text evidence="1">The sequence shown here is derived from an EMBL/GenBank/DDBJ whole genome shotgun (WGS) entry which is preliminary data.</text>
</comment>
<evidence type="ECO:0000313" key="1">
    <source>
        <dbReference type="EMBL" id="RZI47038.1"/>
    </source>
</evidence>
<dbReference type="Pfam" id="PF01430">
    <property type="entry name" value="HSP33"/>
    <property type="match status" value="1"/>
</dbReference>
<keyword evidence="2" id="KW-1185">Reference proteome</keyword>
<dbReference type="EMBL" id="SCFB01000001">
    <property type="protein sequence ID" value="RZI47038.1"/>
    <property type="molecule type" value="Genomic_DNA"/>
</dbReference>
<name>A0A4Q7DKW1_9PROT</name>
<dbReference type="SUPFAM" id="SSF118352">
    <property type="entry name" value="HSP33 redox switch-like"/>
    <property type="match status" value="1"/>
</dbReference>
<proteinExistence type="predicted"/>
<organism evidence="1 2">
    <name type="scientific">Candidatus Finniella inopinata</name>
    <dbReference type="NCBI Taxonomy" id="1696036"/>
    <lineage>
        <taxon>Bacteria</taxon>
        <taxon>Pseudomonadati</taxon>
        <taxon>Pseudomonadota</taxon>
        <taxon>Alphaproteobacteria</taxon>
        <taxon>Holosporales</taxon>
        <taxon>Candidatus Paracaedibacteraceae</taxon>
        <taxon>Candidatus Finniella</taxon>
    </lineage>
</organism>
<gene>
    <name evidence="1" type="ORF">EQU50_00170</name>
</gene>
<dbReference type="RefSeq" id="WP_130153151.1">
    <property type="nucleotide sequence ID" value="NZ_SCFB01000001.1"/>
</dbReference>
<protein>
    <submittedName>
        <fullName evidence="1">Uncharacterized protein</fullName>
    </submittedName>
</protein>
<dbReference type="InterPro" id="IPR016154">
    <property type="entry name" value="Heat_shock_Hsp33_C"/>
</dbReference>
<dbReference type="Gene3D" id="3.90.1280.10">
    <property type="entry name" value="HSP33 redox switch-like"/>
    <property type="match status" value="1"/>
</dbReference>
<accession>A0A4Q7DKW1</accession>